<comment type="caution">
    <text evidence="1">The sequence shown here is derived from an EMBL/GenBank/DDBJ whole genome shotgun (WGS) entry which is preliminary data.</text>
</comment>
<proteinExistence type="predicted"/>
<gene>
    <name evidence="1" type="ORF">Saso_39640</name>
</gene>
<accession>A0ABQ3S2H1</accession>
<dbReference type="EMBL" id="BNEB01000003">
    <property type="protein sequence ID" value="GHI62314.1"/>
    <property type="molecule type" value="Genomic_DNA"/>
</dbReference>
<organism evidence="1 2">
    <name type="scientific">Streptomyces asoensis</name>
    <dbReference type="NCBI Taxonomy" id="249586"/>
    <lineage>
        <taxon>Bacteria</taxon>
        <taxon>Bacillati</taxon>
        <taxon>Actinomycetota</taxon>
        <taxon>Actinomycetes</taxon>
        <taxon>Kitasatosporales</taxon>
        <taxon>Streptomycetaceae</taxon>
        <taxon>Streptomyces</taxon>
    </lineage>
</organism>
<name>A0ABQ3S2H1_9ACTN</name>
<reference evidence="2" key="1">
    <citation type="submission" date="2023-07" db="EMBL/GenBank/DDBJ databases">
        <title>Whole genome shotgun sequence of Streptomyces cacaoi subsp. asoensis NBRC 13813.</title>
        <authorList>
            <person name="Komaki H."/>
            <person name="Tamura T."/>
        </authorList>
    </citation>
    <scope>NUCLEOTIDE SEQUENCE [LARGE SCALE GENOMIC DNA]</scope>
    <source>
        <strain evidence="2">NBRC 13813</strain>
    </source>
</reference>
<evidence type="ECO:0000313" key="1">
    <source>
        <dbReference type="EMBL" id="GHI62314.1"/>
    </source>
</evidence>
<sequence length="80" mass="9204">MAELPEIVDRHILEGRTILAVKTIRDAQECPLDEAIHLYHQRYEELHPEPDTAQKCPGPRILRFEADGSLTVSEDQQDVR</sequence>
<protein>
    <submittedName>
        <fullName evidence="1">Uncharacterized protein</fullName>
    </submittedName>
</protein>
<dbReference type="GeneID" id="91471827"/>
<keyword evidence="2" id="KW-1185">Reference proteome</keyword>
<dbReference type="Proteomes" id="UP000649259">
    <property type="component" value="Unassembled WGS sequence"/>
</dbReference>
<dbReference type="RefSeq" id="WP_189928516.1">
    <property type="nucleotide sequence ID" value="NZ_BMSI01000026.1"/>
</dbReference>
<evidence type="ECO:0000313" key="2">
    <source>
        <dbReference type="Proteomes" id="UP000649259"/>
    </source>
</evidence>